<feature type="transmembrane region" description="Helical" evidence="1">
    <location>
        <begin position="30"/>
        <end position="48"/>
    </location>
</feature>
<organism evidence="2 3">
    <name type="scientific">Thraustotheca clavata</name>
    <dbReference type="NCBI Taxonomy" id="74557"/>
    <lineage>
        <taxon>Eukaryota</taxon>
        <taxon>Sar</taxon>
        <taxon>Stramenopiles</taxon>
        <taxon>Oomycota</taxon>
        <taxon>Saprolegniomycetes</taxon>
        <taxon>Saprolegniales</taxon>
        <taxon>Achlyaceae</taxon>
        <taxon>Thraustotheca</taxon>
    </lineage>
</organism>
<accession>A0A1V9ZGM7</accession>
<feature type="transmembrane region" description="Helical" evidence="1">
    <location>
        <begin position="408"/>
        <end position="428"/>
    </location>
</feature>
<feature type="transmembrane region" description="Helical" evidence="1">
    <location>
        <begin position="502"/>
        <end position="525"/>
    </location>
</feature>
<dbReference type="Proteomes" id="UP000243217">
    <property type="component" value="Unassembled WGS sequence"/>
</dbReference>
<keyword evidence="3" id="KW-1185">Reference proteome</keyword>
<keyword evidence="1" id="KW-0812">Transmembrane</keyword>
<evidence type="ECO:0000256" key="1">
    <source>
        <dbReference type="SAM" id="Phobius"/>
    </source>
</evidence>
<feature type="transmembrane region" description="Helical" evidence="1">
    <location>
        <begin position="320"/>
        <end position="339"/>
    </location>
</feature>
<dbReference type="OrthoDB" id="156765at2759"/>
<keyword evidence="1" id="KW-1133">Transmembrane helix</keyword>
<evidence type="ECO:0008006" key="4">
    <source>
        <dbReference type="Google" id="ProtNLM"/>
    </source>
</evidence>
<keyword evidence="1" id="KW-0472">Membrane</keyword>
<dbReference type="EMBL" id="JNBS01001929">
    <property type="protein sequence ID" value="OQR97107.1"/>
    <property type="molecule type" value="Genomic_DNA"/>
</dbReference>
<proteinExistence type="predicted"/>
<evidence type="ECO:0000313" key="3">
    <source>
        <dbReference type="Proteomes" id="UP000243217"/>
    </source>
</evidence>
<protein>
    <recommendedName>
        <fullName evidence="4">Transmembrane protein</fullName>
    </recommendedName>
</protein>
<name>A0A1V9ZGM7_9STRA</name>
<dbReference type="AlphaFoldDB" id="A0A1V9ZGM7"/>
<reference evidence="2 3" key="1">
    <citation type="journal article" date="2014" name="Genome Biol. Evol.">
        <title>The secreted proteins of Achlya hypogyna and Thraustotheca clavata identify the ancestral oomycete secretome and reveal gene acquisitions by horizontal gene transfer.</title>
        <authorList>
            <person name="Misner I."/>
            <person name="Blouin N."/>
            <person name="Leonard G."/>
            <person name="Richards T.A."/>
            <person name="Lane C.E."/>
        </authorList>
    </citation>
    <scope>NUCLEOTIDE SEQUENCE [LARGE SCALE GENOMIC DNA]</scope>
    <source>
        <strain evidence="2 3">ATCC 34112</strain>
    </source>
</reference>
<evidence type="ECO:0000313" key="2">
    <source>
        <dbReference type="EMBL" id="OQR97107.1"/>
    </source>
</evidence>
<comment type="caution">
    <text evidence="2">The sequence shown here is derived from an EMBL/GenBank/DDBJ whole genome shotgun (WGS) entry which is preliminary data.</text>
</comment>
<sequence>MNKVCSSPTAITTLSSDSNGAKRDFLLTSVRSFVVFILWAIININSLLDPLKTFYGYYMSMDSSNQYAVWQLTETNNFNNESSRVCSASGPFLDCFFELPVYGTGSLAGSVCRSYYPIDKRPLQHVGNFFGNCTLPNGHQIYIPDGNTYATTQWSVQTTSYDGRCLDHLGEGLSFTCDSYTTINGRVINYRVSHTESYKWCKEFGGYYILNLLTNVQEVLIANVSNPNSPSFTSIELKDTPPVLSLDRFIGCPAKLYIGGAATHITTSAWYGDTIVPWTAQTTRTANSNSISKNGSLYFVSTSHYTEGGMTQIRLGYKDAFRLTLLFTITFYRISSIYYPMWLAYLRTHESFMQCLLHRHMGLVLHKRERRNLLILFLLALEAVTSTEDIVMNCQQVVYAGNSFITLVLKYMSITRIIWPCAFLLLLFTRTIEITIGPEYAFAMSEDLFLLGAPVVWGYIPLKVTNQGMKLFEGYRWTGKYINHYTNSIYNAYTNQLSCFSLYLQLFGLFTCISPITTIFIDWMWQTYTQHPSIVVYVLSSRQRSYVKLPNKNELQMSIEYVLANSTEGFVPNIASQITRTTLPHTQLCESINLAAEGFICLVYGPINVLGMINWGIAHPIANKLGHVAVINGKLVSFDCDVTINVLASITSKPAYIGLIDIK</sequence>
<gene>
    <name evidence="2" type="ORF">THRCLA_21969</name>
</gene>